<accession>A0A6J6FMB9</accession>
<comment type="catalytic activity">
    <reaction evidence="1">
        <text>(7,8-dihydropterin-6-yl)methyl diphosphate + 4-aminobenzoate = 7,8-dihydropteroate + diphosphate</text>
        <dbReference type="Rhea" id="RHEA:19949"/>
        <dbReference type="ChEBI" id="CHEBI:17836"/>
        <dbReference type="ChEBI" id="CHEBI:17839"/>
        <dbReference type="ChEBI" id="CHEBI:33019"/>
        <dbReference type="ChEBI" id="CHEBI:72950"/>
        <dbReference type="EC" id="2.5.1.15"/>
    </reaction>
</comment>
<dbReference type="SUPFAM" id="SSF51717">
    <property type="entry name" value="Dihydropteroate synthetase-like"/>
    <property type="match status" value="1"/>
</dbReference>
<organism evidence="10">
    <name type="scientific">freshwater metagenome</name>
    <dbReference type="NCBI Taxonomy" id="449393"/>
    <lineage>
        <taxon>unclassified sequences</taxon>
        <taxon>metagenomes</taxon>
        <taxon>ecological metagenomes</taxon>
    </lineage>
</organism>
<keyword evidence="7" id="KW-0460">Magnesium</keyword>
<dbReference type="PANTHER" id="PTHR20941:SF1">
    <property type="entry name" value="FOLIC ACID SYNTHESIS PROTEIN FOL1"/>
    <property type="match status" value="1"/>
</dbReference>
<evidence type="ECO:0000256" key="6">
    <source>
        <dbReference type="ARBA" id="ARBA00022723"/>
    </source>
</evidence>
<dbReference type="AlphaFoldDB" id="A0A6J6FMB9"/>
<dbReference type="PROSITE" id="PS00793">
    <property type="entry name" value="DHPS_2"/>
    <property type="match status" value="1"/>
</dbReference>
<dbReference type="InterPro" id="IPR000489">
    <property type="entry name" value="Pterin-binding_dom"/>
</dbReference>
<dbReference type="EMBL" id="CAEZUE010000044">
    <property type="protein sequence ID" value="CAB4589931.1"/>
    <property type="molecule type" value="Genomic_DNA"/>
</dbReference>
<comment type="cofactor">
    <cofactor evidence="2">
        <name>Mg(2+)</name>
        <dbReference type="ChEBI" id="CHEBI:18420"/>
    </cofactor>
</comment>
<evidence type="ECO:0000256" key="5">
    <source>
        <dbReference type="ARBA" id="ARBA00022679"/>
    </source>
</evidence>
<protein>
    <recommendedName>
        <fullName evidence="4">dihydropteroate synthase</fullName>
        <ecNumber evidence="4">2.5.1.15</ecNumber>
    </recommendedName>
</protein>
<proteinExistence type="predicted"/>
<dbReference type="PROSITE" id="PS50972">
    <property type="entry name" value="PTERIN_BINDING"/>
    <property type="match status" value="1"/>
</dbReference>
<keyword evidence="6" id="KW-0479">Metal-binding</keyword>
<keyword evidence="5" id="KW-0808">Transferase</keyword>
<dbReference type="InterPro" id="IPR011005">
    <property type="entry name" value="Dihydropteroate_synth-like_sf"/>
</dbReference>
<sequence length="266" mass="27974">MAKRPLIFGILNVTPDSFSDGGLFTDVDSAVAHARAMVAAGADVIDVGGESTRPGAARIDADEEQKRVLPVVRALCGEGIVVSIDTMRAATATAAVSLGATYVNDVSGGLADPGMVTAVTHSPATYIAMHWRGDSESMEDLATYDNVTADVLSELGARVEFLMEHGLEPNRLWLDPGLGFAKDADHNWALLRDLDQLVALGYPVLIGASRKRFLSPFGETPADRDEATTTISVLAADAGAAAVRVHDVGGTARAFDVRDAWVRGEA</sequence>
<dbReference type="GO" id="GO:0005829">
    <property type="term" value="C:cytosol"/>
    <property type="evidence" value="ECO:0007669"/>
    <property type="project" value="TreeGrafter"/>
</dbReference>
<dbReference type="InterPro" id="IPR006390">
    <property type="entry name" value="DHP_synth_dom"/>
</dbReference>
<dbReference type="NCBIfam" id="TIGR01496">
    <property type="entry name" value="DHPS"/>
    <property type="match status" value="1"/>
</dbReference>
<dbReference type="Pfam" id="PF00809">
    <property type="entry name" value="Pterin_bind"/>
    <property type="match status" value="1"/>
</dbReference>
<evidence type="ECO:0000256" key="7">
    <source>
        <dbReference type="ARBA" id="ARBA00022842"/>
    </source>
</evidence>
<evidence type="ECO:0000313" key="10">
    <source>
        <dbReference type="EMBL" id="CAB4589931.1"/>
    </source>
</evidence>
<evidence type="ECO:0000256" key="3">
    <source>
        <dbReference type="ARBA" id="ARBA00004763"/>
    </source>
</evidence>
<evidence type="ECO:0000256" key="2">
    <source>
        <dbReference type="ARBA" id="ARBA00001946"/>
    </source>
</evidence>
<keyword evidence="8" id="KW-0289">Folate biosynthesis</keyword>
<comment type="pathway">
    <text evidence="3">Cofactor biosynthesis; tetrahydrofolate biosynthesis; 7,8-dihydrofolate from 2-amino-4-hydroxy-6-hydroxymethyl-7,8-dihydropteridine diphosphate and 4-aminobenzoate: step 1/2.</text>
</comment>
<dbReference type="CDD" id="cd00739">
    <property type="entry name" value="DHPS"/>
    <property type="match status" value="1"/>
</dbReference>
<evidence type="ECO:0000256" key="8">
    <source>
        <dbReference type="ARBA" id="ARBA00022909"/>
    </source>
</evidence>
<dbReference type="FunFam" id="3.20.20.20:FF:000006">
    <property type="entry name" value="Dihydropteroate synthase"/>
    <property type="match status" value="1"/>
</dbReference>
<evidence type="ECO:0000256" key="4">
    <source>
        <dbReference type="ARBA" id="ARBA00012458"/>
    </source>
</evidence>
<dbReference type="GO" id="GO:0046656">
    <property type="term" value="P:folic acid biosynthetic process"/>
    <property type="evidence" value="ECO:0007669"/>
    <property type="project" value="UniProtKB-KW"/>
</dbReference>
<dbReference type="Gene3D" id="3.20.20.20">
    <property type="entry name" value="Dihydropteroate synthase-like"/>
    <property type="match status" value="1"/>
</dbReference>
<dbReference type="PROSITE" id="PS00792">
    <property type="entry name" value="DHPS_1"/>
    <property type="match status" value="1"/>
</dbReference>
<gene>
    <name evidence="10" type="ORF">UFOPK1788_00470</name>
</gene>
<reference evidence="10" key="1">
    <citation type="submission" date="2020-05" db="EMBL/GenBank/DDBJ databases">
        <authorList>
            <person name="Chiriac C."/>
            <person name="Salcher M."/>
            <person name="Ghai R."/>
            <person name="Kavagutti S V."/>
        </authorList>
    </citation>
    <scope>NUCLEOTIDE SEQUENCE</scope>
</reference>
<dbReference type="InterPro" id="IPR045031">
    <property type="entry name" value="DHP_synth-like"/>
</dbReference>
<evidence type="ECO:0000256" key="1">
    <source>
        <dbReference type="ARBA" id="ARBA00000012"/>
    </source>
</evidence>
<feature type="domain" description="Pterin-binding" evidence="9">
    <location>
        <begin position="5"/>
        <end position="256"/>
    </location>
</feature>
<name>A0A6J6FMB9_9ZZZZ</name>
<dbReference type="GO" id="GO:0046872">
    <property type="term" value="F:metal ion binding"/>
    <property type="evidence" value="ECO:0007669"/>
    <property type="project" value="UniProtKB-KW"/>
</dbReference>
<evidence type="ECO:0000259" key="9">
    <source>
        <dbReference type="PROSITE" id="PS50972"/>
    </source>
</evidence>
<dbReference type="PANTHER" id="PTHR20941">
    <property type="entry name" value="FOLATE SYNTHESIS PROTEINS"/>
    <property type="match status" value="1"/>
</dbReference>
<dbReference type="GO" id="GO:0046654">
    <property type="term" value="P:tetrahydrofolate biosynthetic process"/>
    <property type="evidence" value="ECO:0007669"/>
    <property type="project" value="TreeGrafter"/>
</dbReference>
<dbReference type="GO" id="GO:0004156">
    <property type="term" value="F:dihydropteroate synthase activity"/>
    <property type="evidence" value="ECO:0007669"/>
    <property type="project" value="UniProtKB-EC"/>
</dbReference>
<dbReference type="EC" id="2.5.1.15" evidence="4"/>